<sequence length="1183" mass="133796">MSSSITQSLPRFSLLLTFLLLAQVVAAQQIGPPSTRRCRWVRLLPNRDTTNFSLPDTLTIVPASVTANGRSVGYNPNTDQYRIIRSSRRFPAPDPGQPDIVFQPTGPDSVLVCYRVLPLRLATPVARRPRTLIDSVNFAPRSFGYNDFAVKEQILATPGINKTGSLARGISFGNTQNVFVNSALNLQLEGKLTDQINLTAAISDQNVPFQPEGNTQQLQEFDRLYITLTHPRWSLTAGDVVLRNRPDYFLRFYKNVQGAAVEAKLTQGAGKRSVTTAAAGVAKGKFASIELPPLENVQGPYRLRGTNGEQFIVVLANSERVYLDGRLMTRGFDFDYIIDYNQAEVTFSPQHLITRNSRIRVDFEYSDFNYARSLFDLSHYQELGKLSLHLNYYRESDNPDNSPNLILNETDRELLRNIGDNVSLATTPGADSVAYDRRQVQYRREVLTLPGEEPIPIFVYSTDSTRGVYNVRFTSVTQNEGDYILSTSAENINANGRVFQYVGAGRGNYRAERRLPTPLQKQLVTAGASYRLDSTSTVFMDLASSELDLNRFSPQSDQGRAFRVGYAVLDKPVNLPFMKQYKLRSTLDYEYSSRQLAPIDRYRDIEFDRNWSTASTVQGNAAFRPAREDNIFNFSAGLVKNEKNAFSYRLSRRYRAGEVSGVQHWVDAAQQIGDVELRGGLFVLNSQAGARQSNWARGEATARFVRGAIVPGYAYRFDKNRVSLPDGTSLTSANYFDEHSVFVQSRDSATTRFRLDYTYRRDQAPLNDELRTRGRAQTWQGMFASRLGKNQDLSVLLTYRDLAARDSARQRTVLGKLDWNASLFNNLLRSELSYSVATGRELRRDYSFLPVPNGQGTHFYAGDANANNRQDKEEFFEAQTPDAQYRTHIKVFLPTDDYIIAFTNRFSYRLTSSLPRQWRDQPGIRGFAARFTSISTVSLDRRTTERDLSSRLNPFAFQTEDQFLLSLNKLLRNTLYFNRSNPIFGAEFTVQQTQQKALLTQGTDIRNLASQSVLLRRTLAQSFTSRLITTRSIRENTSNYLETRNFRVLLYEVAPELSYQPSPALRFTGTYLHSNKRNTFAGPDENTRGVFDELGVETRLSQVSKRTLTAATRYVRIDFEGNQASVVALEILNALRPGNNLTWNVNVEQRLSNGLNVTLAYDGRKPNGLSAVHTGRMQVSVLF</sequence>
<reference evidence="1 2" key="1">
    <citation type="journal article" date="2019" name="Int. J. Syst. Evol. Microbiol.">
        <title>The Global Catalogue of Microorganisms (GCM) 10K type strain sequencing project: providing services to taxonomists for standard genome sequencing and annotation.</title>
        <authorList>
            <consortium name="The Broad Institute Genomics Platform"/>
            <consortium name="The Broad Institute Genome Sequencing Center for Infectious Disease"/>
            <person name="Wu L."/>
            <person name="Ma J."/>
        </authorList>
    </citation>
    <scope>NUCLEOTIDE SEQUENCE [LARGE SCALE GENOMIC DNA]</scope>
    <source>
        <strain evidence="1 2">CGMCC 1.12720</strain>
    </source>
</reference>
<evidence type="ECO:0000313" key="1">
    <source>
        <dbReference type="EMBL" id="GGF49313.1"/>
    </source>
</evidence>
<evidence type="ECO:0000313" key="2">
    <source>
        <dbReference type="Proteomes" id="UP000605392"/>
    </source>
</evidence>
<gene>
    <name evidence="1" type="ORF">GCM10011375_01040</name>
</gene>
<dbReference type="EMBL" id="BMFN01000001">
    <property type="protein sequence ID" value="GGF49313.1"/>
    <property type="molecule type" value="Genomic_DNA"/>
</dbReference>
<proteinExistence type="predicted"/>
<organism evidence="1 2">
    <name type="scientific">Hymenobacter qilianensis</name>
    <dbReference type="NCBI Taxonomy" id="1385715"/>
    <lineage>
        <taxon>Bacteria</taxon>
        <taxon>Pseudomonadati</taxon>
        <taxon>Bacteroidota</taxon>
        <taxon>Cytophagia</taxon>
        <taxon>Cytophagales</taxon>
        <taxon>Hymenobacteraceae</taxon>
        <taxon>Hymenobacter</taxon>
    </lineage>
</organism>
<name>A0ACB5PL25_9BACT</name>
<dbReference type="Proteomes" id="UP000605392">
    <property type="component" value="Unassembled WGS sequence"/>
</dbReference>
<keyword evidence="2" id="KW-1185">Reference proteome</keyword>
<protein>
    <submittedName>
        <fullName evidence="1">Uncharacterized protein</fullName>
    </submittedName>
</protein>
<accession>A0ACB5PL25</accession>
<comment type="caution">
    <text evidence="1">The sequence shown here is derived from an EMBL/GenBank/DDBJ whole genome shotgun (WGS) entry which is preliminary data.</text>
</comment>